<feature type="transmembrane region" description="Helical" evidence="1">
    <location>
        <begin position="9"/>
        <end position="29"/>
    </location>
</feature>
<dbReference type="Proteomes" id="UP000295361">
    <property type="component" value="Unassembled WGS sequence"/>
</dbReference>
<dbReference type="Pfam" id="PF05656">
    <property type="entry name" value="DUF805"/>
    <property type="match status" value="1"/>
</dbReference>
<organism evidence="2 3">
    <name type="scientific">Roseateles toxinivorans</name>
    <dbReference type="NCBI Taxonomy" id="270368"/>
    <lineage>
        <taxon>Bacteria</taxon>
        <taxon>Pseudomonadati</taxon>
        <taxon>Pseudomonadota</taxon>
        <taxon>Betaproteobacteria</taxon>
        <taxon>Burkholderiales</taxon>
        <taxon>Sphaerotilaceae</taxon>
        <taxon>Roseateles</taxon>
    </lineage>
</organism>
<keyword evidence="1" id="KW-1133">Transmembrane helix</keyword>
<dbReference type="RefSeq" id="WP_133699776.1">
    <property type="nucleotide sequence ID" value="NZ_SNXS01000002.1"/>
</dbReference>
<evidence type="ECO:0000256" key="1">
    <source>
        <dbReference type="SAM" id="Phobius"/>
    </source>
</evidence>
<accession>A0A4R6QN81</accession>
<evidence type="ECO:0000313" key="2">
    <source>
        <dbReference type="EMBL" id="TDP72290.1"/>
    </source>
</evidence>
<dbReference type="AlphaFoldDB" id="A0A4R6QN81"/>
<feature type="transmembrane region" description="Helical" evidence="1">
    <location>
        <begin position="41"/>
        <end position="61"/>
    </location>
</feature>
<keyword evidence="1" id="KW-0472">Membrane</keyword>
<sequence>MRRYTRSRFAAFGLLSVGNVLALLLYGLVLSTKVSGGGAAPLPAVIVLAVVFLLIAMAAAIKRGRDLGWPAWLTVLGFWIGLGLGPLLLVLVGYLAFAKTKAQADTFEPAPPPATLVTWIFALMNLIWPWAVLGVLSAVL</sequence>
<name>A0A4R6QN81_9BURK</name>
<keyword evidence="1" id="KW-0812">Transmembrane</keyword>
<evidence type="ECO:0000313" key="3">
    <source>
        <dbReference type="Proteomes" id="UP000295361"/>
    </source>
</evidence>
<feature type="transmembrane region" description="Helical" evidence="1">
    <location>
        <begin position="116"/>
        <end position="139"/>
    </location>
</feature>
<comment type="caution">
    <text evidence="2">The sequence shown here is derived from an EMBL/GenBank/DDBJ whole genome shotgun (WGS) entry which is preliminary data.</text>
</comment>
<dbReference type="InterPro" id="IPR008523">
    <property type="entry name" value="DUF805"/>
</dbReference>
<protein>
    <submittedName>
        <fullName evidence="2">Uncharacterized protein DUF805</fullName>
    </submittedName>
</protein>
<dbReference type="InParanoid" id="A0A4R6QN81"/>
<proteinExistence type="predicted"/>
<dbReference type="GO" id="GO:0016020">
    <property type="term" value="C:membrane"/>
    <property type="evidence" value="ECO:0007669"/>
    <property type="project" value="InterPro"/>
</dbReference>
<reference evidence="2 3" key="1">
    <citation type="submission" date="2019-03" db="EMBL/GenBank/DDBJ databases">
        <title>Genomic Encyclopedia of Type Strains, Phase IV (KMG-IV): sequencing the most valuable type-strain genomes for metagenomic binning, comparative biology and taxonomic classification.</title>
        <authorList>
            <person name="Goeker M."/>
        </authorList>
    </citation>
    <scope>NUCLEOTIDE SEQUENCE [LARGE SCALE GENOMIC DNA]</scope>
    <source>
        <strain evidence="2 3">DSM 16998</strain>
    </source>
</reference>
<feature type="transmembrane region" description="Helical" evidence="1">
    <location>
        <begin position="73"/>
        <end position="96"/>
    </location>
</feature>
<dbReference type="EMBL" id="SNXS01000002">
    <property type="protein sequence ID" value="TDP72290.1"/>
    <property type="molecule type" value="Genomic_DNA"/>
</dbReference>
<gene>
    <name evidence="2" type="ORF">DES47_10235</name>
</gene>
<keyword evidence="3" id="KW-1185">Reference proteome</keyword>